<dbReference type="AlphaFoldDB" id="A0A396HJA3"/>
<name>A0A396HJA3_MEDTR</name>
<feature type="domain" description="IBR" evidence="7">
    <location>
        <begin position="42"/>
        <end position="91"/>
    </location>
</feature>
<dbReference type="InterPro" id="IPR031127">
    <property type="entry name" value="E3_UB_ligase_RBR"/>
</dbReference>
<comment type="pathway">
    <text evidence="2">Protein modification; protein ubiquitination.</text>
</comment>
<evidence type="ECO:0000256" key="2">
    <source>
        <dbReference type="ARBA" id="ARBA00004906"/>
    </source>
</evidence>
<evidence type="ECO:0000313" key="8">
    <source>
        <dbReference type="EMBL" id="RHN53399.1"/>
    </source>
</evidence>
<gene>
    <name evidence="8" type="ORF">MtrunA17_Chr5g0395451</name>
</gene>
<keyword evidence="8" id="KW-0436">Ligase</keyword>
<evidence type="ECO:0000259" key="7">
    <source>
        <dbReference type="Pfam" id="PF01485"/>
    </source>
</evidence>
<comment type="caution">
    <text evidence="8">The sequence shown here is derived from an EMBL/GenBank/DDBJ whole genome shotgun (WGS) entry which is preliminary data.</text>
</comment>
<dbReference type="Pfam" id="PF01485">
    <property type="entry name" value="IBR"/>
    <property type="match status" value="1"/>
</dbReference>
<keyword evidence="5" id="KW-0833">Ubl conjugation pathway</keyword>
<evidence type="ECO:0000256" key="6">
    <source>
        <dbReference type="ARBA" id="ARBA00022833"/>
    </source>
</evidence>
<keyword evidence="6" id="KW-0862">Zinc</keyword>
<dbReference type="InterPro" id="IPR002867">
    <property type="entry name" value="IBR_dom"/>
</dbReference>
<dbReference type="Proteomes" id="UP000265566">
    <property type="component" value="Chromosome 5"/>
</dbReference>
<evidence type="ECO:0000256" key="4">
    <source>
        <dbReference type="ARBA" id="ARBA00022771"/>
    </source>
</evidence>
<proteinExistence type="predicted"/>
<evidence type="ECO:0000256" key="3">
    <source>
        <dbReference type="ARBA" id="ARBA00022723"/>
    </source>
</evidence>
<accession>A0A396HJA3</accession>
<dbReference type="GO" id="GO:0016874">
    <property type="term" value="F:ligase activity"/>
    <property type="evidence" value="ECO:0007669"/>
    <property type="project" value="UniProtKB-KW"/>
</dbReference>
<comment type="cofactor">
    <cofactor evidence="1">
        <name>Zn(2+)</name>
        <dbReference type="ChEBI" id="CHEBI:29105"/>
    </cofactor>
</comment>
<dbReference type="GO" id="GO:0016567">
    <property type="term" value="P:protein ubiquitination"/>
    <property type="evidence" value="ECO:0007669"/>
    <property type="project" value="UniProtKB-UniPathway"/>
</dbReference>
<reference evidence="9" key="1">
    <citation type="journal article" date="2018" name="Nat. Plants">
        <title>Whole-genome landscape of Medicago truncatula symbiotic genes.</title>
        <authorList>
            <person name="Pecrix Y."/>
            <person name="Staton S.E."/>
            <person name="Sallet E."/>
            <person name="Lelandais-Briere C."/>
            <person name="Moreau S."/>
            <person name="Carrere S."/>
            <person name="Blein T."/>
            <person name="Jardinaud M.F."/>
            <person name="Latrasse D."/>
            <person name="Zouine M."/>
            <person name="Zahm M."/>
            <person name="Kreplak J."/>
            <person name="Mayjonade B."/>
            <person name="Satge C."/>
            <person name="Perez M."/>
            <person name="Cauet S."/>
            <person name="Marande W."/>
            <person name="Chantry-Darmon C."/>
            <person name="Lopez-Roques C."/>
            <person name="Bouchez O."/>
            <person name="Berard A."/>
            <person name="Debelle F."/>
            <person name="Munos S."/>
            <person name="Bendahmane A."/>
            <person name="Berges H."/>
            <person name="Niebel A."/>
            <person name="Buitink J."/>
            <person name="Frugier F."/>
            <person name="Benhamed M."/>
            <person name="Crespi M."/>
            <person name="Gouzy J."/>
            <person name="Gamas P."/>
        </authorList>
    </citation>
    <scope>NUCLEOTIDE SEQUENCE [LARGE SCALE GENOMIC DNA]</scope>
    <source>
        <strain evidence="9">cv. Jemalong A17</strain>
    </source>
</reference>
<dbReference type="EMBL" id="PSQE01000005">
    <property type="protein sequence ID" value="RHN53399.1"/>
    <property type="molecule type" value="Genomic_DNA"/>
</dbReference>
<dbReference type="GO" id="GO:0008270">
    <property type="term" value="F:zinc ion binding"/>
    <property type="evidence" value="ECO:0007669"/>
    <property type="project" value="UniProtKB-KW"/>
</dbReference>
<keyword evidence="3" id="KW-0479">Metal-binding</keyword>
<organism evidence="8 9">
    <name type="scientific">Medicago truncatula</name>
    <name type="common">Barrel medic</name>
    <name type="synonym">Medicago tribuloides</name>
    <dbReference type="NCBI Taxonomy" id="3880"/>
    <lineage>
        <taxon>Eukaryota</taxon>
        <taxon>Viridiplantae</taxon>
        <taxon>Streptophyta</taxon>
        <taxon>Embryophyta</taxon>
        <taxon>Tracheophyta</taxon>
        <taxon>Spermatophyta</taxon>
        <taxon>Magnoliopsida</taxon>
        <taxon>eudicotyledons</taxon>
        <taxon>Gunneridae</taxon>
        <taxon>Pentapetalae</taxon>
        <taxon>rosids</taxon>
        <taxon>fabids</taxon>
        <taxon>Fabales</taxon>
        <taxon>Fabaceae</taxon>
        <taxon>Papilionoideae</taxon>
        <taxon>50 kb inversion clade</taxon>
        <taxon>NPAAA clade</taxon>
        <taxon>Hologalegina</taxon>
        <taxon>IRL clade</taxon>
        <taxon>Trifolieae</taxon>
        <taxon>Medicago</taxon>
    </lineage>
</organism>
<dbReference type="UniPathway" id="UPA00143"/>
<dbReference type="GO" id="GO:0004842">
    <property type="term" value="F:ubiquitin-protein transferase activity"/>
    <property type="evidence" value="ECO:0007669"/>
    <property type="project" value="InterPro"/>
</dbReference>
<evidence type="ECO:0000256" key="5">
    <source>
        <dbReference type="ARBA" id="ARBA00022786"/>
    </source>
</evidence>
<keyword evidence="4" id="KW-0863">Zinc-finger</keyword>
<evidence type="ECO:0000313" key="9">
    <source>
        <dbReference type="Proteomes" id="UP000265566"/>
    </source>
</evidence>
<evidence type="ECO:0000256" key="1">
    <source>
        <dbReference type="ARBA" id="ARBA00001947"/>
    </source>
</evidence>
<protein>
    <submittedName>
        <fullName evidence="8">Putative IBR domain, E3 ubiquitin ligase RBR family</fullName>
    </submittedName>
</protein>
<dbReference type="Gramene" id="rna28301">
    <property type="protein sequence ID" value="RHN53399.1"/>
    <property type="gene ID" value="gene28301"/>
</dbReference>
<sequence>MSFLNSIKQAANNLVTKVEDLFSLHDVAEKKKKTEILLSGDKYIWGNCPFKNCSVSLLNDEIKIVTNAEFPSCHKLFCAQCKIPWHGGHNCQRFQQRENRILKKRKSFFKDRDDEKKRKKVTFTIDQPNQNSVKVKCNEFQQQNLKRILKCSVTSNEKELKKETIETSCECSSLPPKSFCGLCFDFIQDSDIFEEVQYAITPFVTIVYLSMWLTK</sequence>
<dbReference type="PANTHER" id="PTHR11685">
    <property type="entry name" value="RBR FAMILY RING FINGER AND IBR DOMAIN-CONTAINING"/>
    <property type="match status" value="1"/>
</dbReference>